<dbReference type="InterPro" id="IPR027417">
    <property type="entry name" value="P-loop_NTPase"/>
</dbReference>
<gene>
    <name evidence="8" type="ORF">JKP88DRAFT_275298</name>
</gene>
<dbReference type="SUPFAM" id="SSF52540">
    <property type="entry name" value="P-loop containing nucleoside triphosphate hydrolases"/>
    <property type="match status" value="1"/>
</dbReference>
<dbReference type="InterPro" id="IPR047187">
    <property type="entry name" value="SF1_C_Upf1"/>
</dbReference>
<dbReference type="Proteomes" id="UP000664859">
    <property type="component" value="Unassembled WGS sequence"/>
</dbReference>
<evidence type="ECO:0000256" key="1">
    <source>
        <dbReference type="ARBA" id="ARBA00022741"/>
    </source>
</evidence>
<dbReference type="InterPro" id="IPR041679">
    <property type="entry name" value="DNA2/NAM7-like_C"/>
</dbReference>
<evidence type="ECO:0000313" key="9">
    <source>
        <dbReference type="Proteomes" id="UP000664859"/>
    </source>
</evidence>
<dbReference type="GO" id="GO:0005694">
    <property type="term" value="C:chromosome"/>
    <property type="evidence" value="ECO:0007669"/>
    <property type="project" value="UniProtKB-ARBA"/>
</dbReference>
<keyword evidence="2 8" id="KW-0378">Hydrolase</keyword>
<dbReference type="GO" id="GO:0016787">
    <property type="term" value="F:hydrolase activity"/>
    <property type="evidence" value="ECO:0007669"/>
    <property type="project" value="UniProtKB-KW"/>
</dbReference>
<feature type="domain" description="DNA2/NAM7 helicase helicase" evidence="6">
    <location>
        <begin position="342"/>
        <end position="410"/>
    </location>
</feature>
<name>A0A836CL72_9STRA</name>
<dbReference type="EMBL" id="JAFCMP010000035">
    <property type="protein sequence ID" value="KAG5190407.1"/>
    <property type="molecule type" value="Genomic_DNA"/>
</dbReference>
<feature type="compositionally biased region" description="Basic residues" evidence="5">
    <location>
        <begin position="664"/>
        <end position="675"/>
    </location>
</feature>
<comment type="caution">
    <text evidence="8">The sequence shown here is derived from an EMBL/GenBank/DDBJ whole genome shotgun (WGS) entry which is preliminary data.</text>
</comment>
<dbReference type="InterPro" id="IPR041677">
    <property type="entry name" value="DNA2/NAM7_AAA_11"/>
</dbReference>
<keyword evidence="1" id="KW-0547">Nucleotide-binding</keyword>
<dbReference type="PANTHER" id="PTHR10887:SF510">
    <property type="entry name" value="HELICASE ATP-BINDING DOMAIN-CONTAINING PROTEIN"/>
    <property type="match status" value="1"/>
</dbReference>
<dbReference type="InterPro" id="IPR045055">
    <property type="entry name" value="DNA2/NAM7-like"/>
</dbReference>
<evidence type="ECO:0000256" key="4">
    <source>
        <dbReference type="ARBA" id="ARBA00022840"/>
    </source>
</evidence>
<dbReference type="PANTHER" id="PTHR10887">
    <property type="entry name" value="DNA2/NAM7 HELICASE FAMILY"/>
    <property type="match status" value="1"/>
</dbReference>
<dbReference type="GO" id="GO:0004386">
    <property type="term" value="F:helicase activity"/>
    <property type="evidence" value="ECO:0007669"/>
    <property type="project" value="UniProtKB-KW"/>
</dbReference>
<feature type="domain" description="DNA2/NAM7 helicase-like C-terminal" evidence="7">
    <location>
        <begin position="420"/>
        <end position="606"/>
    </location>
</feature>
<evidence type="ECO:0000256" key="3">
    <source>
        <dbReference type="ARBA" id="ARBA00022806"/>
    </source>
</evidence>
<sequence>MASAPPCRRKAHAHQDAEESAGFSDVVLLLFMVDPASRQRHYCDDDGVLALASIDDFMQQQQQQPDAPLTWRVKFIPRPDWSLRTAEETIEMGVLVLGSGTGTTANRMQLAAVEAIRLGTRCAAKGILGSAVDASAPLLIQGPPGTGKTLTTVAAIINLCKSGMRVLITAPSNKAVQEIATRLLSKLHRSEGPVPPPPTDTAAKLDRHAYQLATARVALVGVLAKLLPELRCIDVGTLESDCARLRRRIDSALAQGAAERNERTSASTAAKQVARYAAHVYEVMDAADELAQRVRYLLPPPHRNTLEDFRAALAAAADAALTGVAAPAAALPMAPLFGAVPDVVFATLSVCGRRSFREALASSQRFDALIVDEAGQALEPELLIPVEAVRPRFCVMVGDTRQLPATVVSRAAVGRRFGWSPMWRLQEEASCQAIMLEEQFRMHAEIQRWPSNSFYGGRLHPAPFIAMRNAPRALPPFLRPYTFFNVATGRDERVGTSYKNMAEATLVRGLVNKLIGDGMATDSIGVITFYRGQLGAIAQQPGAPPASTLVHTVDGFQGGERDVIIISFVRARDGGGGGGVGFLAHERRLNVAVTRARHAVIMLGHAATLSSGGSGCRVAKLIADARRRGAIRQGSELERWVKGGPAPSTKAPRCKTGRLQGRAPTKKGTKKNARR</sequence>
<dbReference type="GO" id="GO:0005524">
    <property type="term" value="F:ATP binding"/>
    <property type="evidence" value="ECO:0007669"/>
    <property type="project" value="UniProtKB-KW"/>
</dbReference>
<reference evidence="8" key="1">
    <citation type="submission" date="2021-02" db="EMBL/GenBank/DDBJ databases">
        <title>First Annotated Genome of the Yellow-green Alga Tribonema minus.</title>
        <authorList>
            <person name="Mahan K.M."/>
        </authorList>
    </citation>
    <scope>NUCLEOTIDE SEQUENCE</scope>
    <source>
        <strain evidence="8">UTEX B ZZ1240</strain>
    </source>
</reference>
<evidence type="ECO:0000259" key="7">
    <source>
        <dbReference type="Pfam" id="PF13087"/>
    </source>
</evidence>
<proteinExistence type="predicted"/>
<keyword evidence="3" id="KW-0347">Helicase</keyword>
<feature type="region of interest" description="Disordered" evidence="5">
    <location>
        <begin position="637"/>
        <end position="675"/>
    </location>
</feature>
<dbReference type="Gene3D" id="3.40.50.300">
    <property type="entry name" value="P-loop containing nucleotide triphosphate hydrolases"/>
    <property type="match status" value="2"/>
</dbReference>
<dbReference type="AlphaFoldDB" id="A0A836CL72"/>
<evidence type="ECO:0000313" key="8">
    <source>
        <dbReference type="EMBL" id="KAG5190407.1"/>
    </source>
</evidence>
<dbReference type="FunFam" id="3.40.50.300:FF:000326">
    <property type="entry name" value="P-loop containing nucleoside triphosphate hydrolase"/>
    <property type="match status" value="1"/>
</dbReference>
<dbReference type="OrthoDB" id="6513042at2759"/>
<keyword evidence="9" id="KW-1185">Reference proteome</keyword>
<dbReference type="CDD" id="cd18808">
    <property type="entry name" value="SF1_C_Upf1"/>
    <property type="match status" value="1"/>
</dbReference>
<dbReference type="Pfam" id="PF13086">
    <property type="entry name" value="AAA_11"/>
    <property type="match status" value="2"/>
</dbReference>
<accession>A0A836CL72</accession>
<evidence type="ECO:0000256" key="2">
    <source>
        <dbReference type="ARBA" id="ARBA00022801"/>
    </source>
</evidence>
<feature type="domain" description="DNA2/NAM7 helicase helicase" evidence="6">
    <location>
        <begin position="130"/>
        <end position="192"/>
    </location>
</feature>
<protein>
    <submittedName>
        <fullName evidence="8">P-loop containing nucleoside triphosphate hydrolase protein</fullName>
    </submittedName>
</protein>
<organism evidence="8 9">
    <name type="scientific">Tribonema minus</name>
    <dbReference type="NCBI Taxonomy" id="303371"/>
    <lineage>
        <taxon>Eukaryota</taxon>
        <taxon>Sar</taxon>
        <taxon>Stramenopiles</taxon>
        <taxon>Ochrophyta</taxon>
        <taxon>PX clade</taxon>
        <taxon>Xanthophyceae</taxon>
        <taxon>Tribonematales</taxon>
        <taxon>Tribonemataceae</taxon>
        <taxon>Tribonema</taxon>
    </lineage>
</organism>
<keyword evidence="4" id="KW-0067">ATP-binding</keyword>
<dbReference type="Pfam" id="PF13087">
    <property type="entry name" value="AAA_12"/>
    <property type="match status" value="1"/>
</dbReference>
<evidence type="ECO:0000259" key="6">
    <source>
        <dbReference type="Pfam" id="PF13086"/>
    </source>
</evidence>
<evidence type="ECO:0000256" key="5">
    <source>
        <dbReference type="SAM" id="MobiDB-lite"/>
    </source>
</evidence>